<proteinExistence type="predicted"/>
<organism evidence="1 2">
    <name type="scientific">Gynuella sunshinyii YC6258</name>
    <dbReference type="NCBI Taxonomy" id="1445510"/>
    <lineage>
        <taxon>Bacteria</taxon>
        <taxon>Pseudomonadati</taxon>
        <taxon>Pseudomonadota</taxon>
        <taxon>Gammaproteobacteria</taxon>
        <taxon>Oceanospirillales</taxon>
        <taxon>Saccharospirillaceae</taxon>
        <taxon>Gynuella</taxon>
    </lineage>
</organism>
<protein>
    <submittedName>
        <fullName evidence="1">Uncharacterized protein</fullName>
    </submittedName>
</protein>
<dbReference type="EMBL" id="CP007142">
    <property type="protein sequence ID" value="AJQ94860.1"/>
    <property type="molecule type" value="Genomic_DNA"/>
</dbReference>
<evidence type="ECO:0000313" key="1">
    <source>
        <dbReference type="EMBL" id="AJQ94860.1"/>
    </source>
</evidence>
<dbReference type="KEGG" id="gsn:YC6258_02822"/>
<sequence>MKNYTDITDTIVNALIEQGVILDNGLVWQDEDEPDTVYIRNLVLAAKTEQV</sequence>
<gene>
    <name evidence="1" type="ORF">YC6258_02822</name>
</gene>
<evidence type="ECO:0000313" key="2">
    <source>
        <dbReference type="Proteomes" id="UP000032266"/>
    </source>
</evidence>
<reference evidence="1 2" key="1">
    <citation type="submission" date="2014-01" db="EMBL/GenBank/DDBJ databases">
        <title>Full genme sequencing of cellulolytic bacterium Gynuella sunshinyii YC6258T gen. nov., sp. nov.</title>
        <authorList>
            <person name="Khan H."/>
            <person name="Chung E.J."/>
            <person name="Chung Y.R."/>
        </authorList>
    </citation>
    <scope>NUCLEOTIDE SEQUENCE [LARGE SCALE GENOMIC DNA]</scope>
    <source>
        <strain evidence="1 2">YC6258</strain>
    </source>
</reference>
<dbReference type="Proteomes" id="UP000032266">
    <property type="component" value="Chromosome"/>
</dbReference>
<accession>A0A0C5V5Y0</accession>
<name>A0A0C5V5Y0_9GAMM</name>
<keyword evidence="2" id="KW-1185">Reference proteome</keyword>
<dbReference type="AlphaFoldDB" id="A0A0C5V5Y0"/>
<dbReference type="HOGENOM" id="CLU_3099392_0_0_6"/>